<dbReference type="SUPFAM" id="SSF55961">
    <property type="entry name" value="Bet v1-like"/>
    <property type="match status" value="1"/>
</dbReference>
<dbReference type="EMBL" id="CP013747">
    <property type="protein sequence ID" value="ALV41154.1"/>
    <property type="molecule type" value="Genomic_DNA"/>
</dbReference>
<feature type="domain" description="Activator of Hsp90 ATPase homologue 1/2-like C-terminal" evidence="2">
    <location>
        <begin position="27"/>
        <end position="145"/>
    </location>
</feature>
<reference evidence="3 4" key="1">
    <citation type="submission" date="2015-12" db="EMBL/GenBank/DDBJ databases">
        <authorList>
            <person name="Shamseldin A."/>
            <person name="Moawad H."/>
            <person name="Abd El-Rahim W.M."/>
            <person name="Sadowsky M.J."/>
        </authorList>
    </citation>
    <scope>NUCLEOTIDE SEQUENCE [LARGE SCALE GENOMIC DNA]</scope>
    <source>
        <strain evidence="3 4">Ar51</strain>
    </source>
</reference>
<dbReference type="STRING" id="121292.AU252_08315"/>
<dbReference type="Gene3D" id="3.30.530.20">
    <property type="match status" value="1"/>
</dbReference>
<protein>
    <submittedName>
        <fullName evidence="3">ATPase</fullName>
    </submittedName>
</protein>
<proteinExistence type="inferred from homology"/>
<evidence type="ECO:0000259" key="2">
    <source>
        <dbReference type="Pfam" id="PF08327"/>
    </source>
</evidence>
<dbReference type="InterPro" id="IPR023393">
    <property type="entry name" value="START-like_dom_sf"/>
</dbReference>
<name>A0A0U2XB36_9MICC</name>
<dbReference type="Pfam" id="PF08327">
    <property type="entry name" value="AHSA1"/>
    <property type="match status" value="1"/>
</dbReference>
<gene>
    <name evidence="3" type="ORF">AU252_08315</name>
</gene>
<dbReference type="KEGG" id="psul:AU252_08315"/>
<organism evidence="3">
    <name type="scientific">Pseudarthrobacter sulfonivorans</name>
    <dbReference type="NCBI Taxonomy" id="121292"/>
    <lineage>
        <taxon>Bacteria</taxon>
        <taxon>Bacillati</taxon>
        <taxon>Actinomycetota</taxon>
        <taxon>Actinomycetes</taxon>
        <taxon>Micrococcales</taxon>
        <taxon>Micrococcaceae</taxon>
        <taxon>Pseudarthrobacter</taxon>
    </lineage>
</organism>
<evidence type="ECO:0000313" key="4">
    <source>
        <dbReference type="Proteomes" id="UP000065151"/>
    </source>
</evidence>
<dbReference type="InterPro" id="IPR013538">
    <property type="entry name" value="ASHA1/2-like_C"/>
</dbReference>
<dbReference type="Proteomes" id="UP000065151">
    <property type="component" value="Chromosome"/>
</dbReference>
<comment type="similarity">
    <text evidence="1">Belongs to the AHA1 family.</text>
</comment>
<evidence type="ECO:0000256" key="1">
    <source>
        <dbReference type="ARBA" id="ARBA00006817"/>
    </source>
</evidence>
<evidence type="ECO:0000313" key="3">
    <source>
        <dbReference type="EMBL" id="ALV41154.1"/>
    </source>
</evidence>
<accession>A0A0U2XB36</accession>
<sequence>MGISALDGQGGPVVPVNLVATSTITIDAPADRVWKVITDPAAVKEFMFGADLETDWTEGSPIAWRGEWEGKPYEDKGKILEVDPGRKLVHTHFSPLGGEEDKPENYHTLTWTLEDQDGATTLTLSQDNNANEDAAEHSKGMWDMLVADVKKIAERA</sequence>
<dbReference type="AlphaFoldDB" id="A0A0U2XB36"/>